<dbReference type="SMART" id="SM00145">
    <property type="entry name" value="PI3Ka"/>
    <property type="match status" value="1"/>
</dbReference>
<protein>
    <submittedName>
        <fullName evidence="9">Protein kinase-like domain</fullName>
    </submittedName>
</protein>
<dbReference type="InterPro" id="IPR016024">
    <property type="entry name" value="ARM-type_fold"/>
</dbReference>
<accession>A0A0V0R935</accession>
<dbReference type="Gene3D" id="2.60.40.150">
    <property type="entry name" value="C2 domain"/>
    <property type="match status" value="1"/>
</dbReference>
<keyword evidence="1" id="KW-0808">Transferase</keyword>
<dbReference type="InParanoid" id="A0A0V0R935"/>
<dbReference type="GO" id="GO:0016303">
    <property type="term" value="F:1-phosphatidylinositol-3-kinase activity"/>
    <property type="evidence" value="ECO:0007669"/>
    <property type="project" value="TreeGrafter"/>
</dbReference>
<dbReference type="InterPro" id="IPR035892">
    <property type="entry name" value="C2_domain_sf"/>
</dbReference>
<dbReference type="GO" id="GO:0048015">
    <property type="term" value="P:phosphatidylinositol-mediated signaling"/>
    <property type="evidence" value="ECO:0007669"/>
    <property type="project" value="TreeGrafter"/>
</dbReference>
<dbReference type="InterPro" id="IPR000403">
    <property type="entry name" value="PI3/4_kinase_cat_dom"/>
</dbReference>
<organism evidence="9 10">
    <name type="scientific">Pseudocohnilembus persalinus</name>
    <name type="common">Ciliate</name>
    <dbReference type="NCBI Taxonomy" id="266149"/>
    <lineage>
        <taxon>Eukaryota</taxon>
        <taxon>Sar</taxon>
        <taxon>Alveolata</taxon>
        <taxon>Ciliophora</taxon>
        <taxon>Intramacronucleata</taxon>
        <taxon>Oligohymenophorea</taxon>
        <taxon>Scuticociliatia</taxon>
        <taxon>Philasterida</taxon>
        <taxon>Pseudocohnilembidae</taxon>
        <taxon>Pseudocohnilembus</taxon>
    </lineage>
</organism>
<dbReference type="Proteomes" id="UP000054937">
    <property type="component" value="Unassembled WGS sequence"/>
</dbReference>
<evidence type="ECO:0000259" key="6">
    <source>
        <dbReference type="PROSITE" id="PS50290"/>
    </source>
</evidence>
<keyword evidence="2" id="KW-0547">Nucleotide-binding</keyword>
<feature type="domain" description="PIK helical" evidence="7">
    <location>
        <begin position="172"/>
        <end position="350"/>
    </location>
</feature>
<dbReference type="EMBL" id="LDAU01000019">
    <property type="protein sequence ID" value="KRX10773.1"/>
    <property type="molecule type" value="Genomic_DNA"/>
</dbReference>
<dbReference type="AlphaFoldDB" id="A0A0V0R935"/>
<comment type="caution">
    <text evidence="9">The sequence shown here is derived from an EMBL/GenBank/DDBJ whole genome shotgun (WGS) entry which is preliminary data.</text>
</comment>
<keyword evidence="4" id="KW-0067">ATP-binding</keyword>
<evidence type="ECO:0000259" key="8">
    <source>
        <dbReference type="PROSITE" id="PS51547"/>
    </source>
</evidence>
<evidence type="ECO:0000256" key="5">
    <source>
        <dbReference type="PROSITE-ProRule" id="PRU00880"/>
    </source>
</evidence>
<evidence type="ECO:0000259" key="7">
    <source>
        <dbReference type="PROSITE" id="PS51545"/>
    </source>
</evidence>
<evidence type="ECO:0000313" key="9">
    <source>
        <dbReference type="EMBL" id="KRX10773.1"/>
    </source>
</evidence>
<comment type="similarity">
    <text evidence="5">Belongs to the PI3/PI4-kinase family.</text>
</comment>
<dbReference type="SUPFAM" id="SSF48371">
    <property type="entry name" value="ARM repeat"/>
    <property type="match status" value="1"/>
</dbReference>
<sequence length="604" mass="70682">MPSDRDIPSLLNPLFHNHGKQETLQFTQLAKKFDLDFTPYLMSIRVKILVGEVVVSKIEETKKIPFNTRPVFNQWITWNNLKYSQLSLETKLAFDVIVYNSADEYYGICNKKERPPDELIYDRQKREQFLSKNYGRIAVELEAFQSPMYWSLKCQKTSQLLYQNQNGKREIDFLSLHSDPNDIAKLKDLLEKDPLNRNWTTQERIILFTCREFYKTLPEGLDFFISSLKPNEPLHYREAYQKIEEWAPPQIEHCLTFLDAQHGDDIIRNYAVNKLSQLSNDEIKIFILEFIQALIFENNHYSPLCELLLERALLSPCIVGREFFWGLRSQLHIKPTFEENQQIMLMFKDGDDIRQDQLVLQLISIMDKIWLDNGLDFRMNIYKVLPTKDQVGMIEVVTNSETTAAIHKKKGVFAAWEDSGFHEFLKEFNPTEQDYQNCITNFVHSCAGYCIATYILGIGDRHSDNIMLQKTGNLFHIDFGHFLGHFKVKYGIKRERTPFVFTEEMCYVMGGTGGELYKSFEEMCCKGYNLIRKHGHFIINIFKLMLSAGIPELQNAENIEYLNMILSLELSEQQAAAKFRKELKNTLKDTFKSLDNMIHEIVTN</sequence>
<dbReference type="PROSITE" id="PS00915">
    <property type="entry name" value="PI3_4_KINASE_1"/>
    <property type="match status" value="1"/>
</dbReference>
<dbReference type="GO" id="GO:0035005">
    <property type="term" value="F:1-phosphatidylinositol-4-phosphate 3-kinase activity"/>
    <property type="evidence" value="ECO:0007669"/>
    <property type="project" value="TreeGrafter"/>
</dbReference>
<dbReference type="PANTHER" id="PTHR10048">
    <property type="entry name" value="PHOSPHATIDYLINOSITOL KINASE"/>
    <property type="match status" value="1"/>
</dbReference>
<gene>
    <name evidence="9" type="ORF">PPERSA_00943</name>
</gene>
<dbReference type="PROSITE" id="PS50290">
    <property type="entry name" value="PI3_4_KINASE_3"/>
    <property type="match status" value="1"/>
</dbReference>
<dbReference type="Gene3D" id="1.10.1070.11">
    <property type="entry name" value="Phosphatidylinositol 3-/4-kinase, catalytic domain"/>
    <property type="match status" value="1"/>
</dbReference>
<dbReference type="InterPro" id="IPR042236">
    <property type="entry name" value="PI3K_accessory_sf"/>
</dbReference>
<proteinExistence type="inferred from homology"/>
<dbReference type="InterPro" id="IPR002420">
    <property type="entry name" value="PI3K-type_C2_dom"/>
</dbReference>
<evidence type="ECO:0000256" key="3">
    <source>
        <dbReference type="ARBA" id="ARBA00022777"/>
    </source>
</evidence>
<dbReference type="GO" id="GO:0005886">
    <property type="term" value="C:plasma membrane"/>
    <property type="evidence" value="ECO:0007669"/>
    <property type="project" value="TreeGrafter"/>
</dbReference>
<reference evidence="9 10" key="1">
    <citation type="journal article" date="2015" name="Sci. Rep.">
        <title>Genome of the facultative scuticociliatosis pathogen Pseudocohnilembus persalinus provides insight into its virulence through horizontal gene transfer.</title>
        <authorList>
            <person name="Xiong J."/>
            <person name="Wang G."/>
            <person name="Cheng J."/>
            <person name="Tian M."/>
            <person name="Pan X."/>
            <person name="Warren A."/>
            <person name="Jiang C."/>
            <person name="Yuan D."/>
            <person name="Miao W."/>
        </authorList>
    </citation>
    <scope>NUCLEOTIDE SEQUENCE [LARGE SCALE GENOMIC DNA]</scope>
    <source>
        <strain evidence="9">36N120E</strain>
    </source>
</reference>
<evidence type="ECO:0000256" key="2">
    <source>
        <dbReference type="ARBA" id="ARBA00022741"/>
    </source>
</evidence>
<dbReference type="OrthoDB" id="67688at2759"/>
<dbReference type="InterPro" id="IPR018936">
    <property type="entry name" value="PI3/4_kinase_CS"/>
</dbReference>
<keyword evidence="3 9" id="KW-0418">Kinase</keyword>
<evidence type="ECO:0000256" key="1">
    <source>
        <dbReference type="ARBA" id="ARBA00022679"/>
    </source>
</evidence>
<dbReference type="SUPFAM" id="SSF49562">
    <property type="entry name" value="C2 domain (Calcium/lipid-binding domain, CaLB)"/>
    <property type="match status" value="1"/>
</dbReference>
<dbReference type="InterPro" id="IPR036940">
    <property type="entry name" value="PI3/4_kinase_cat_sf"/>
</dbReference>
<dbReference type="Pfam" id="PF00454">
    <property type="entry name" value="PI3_PI4_kinase"/>
    <property type="match status" value="1"/>
</dbReference>
<dbReference type="GO" id="GO:0005737">
    <property type="term" value="C:cytoplasm"/>
    <property type="evidence" value="ECO:0007669"/>
    <property type="project" value="TreeGrafter"/>
</dbReference>
<dbReference type="FunFam" id="1.10.1070.11:FF:000001">
    <property type="entry name" value="Phosphatidylinositol 4,5-bisphosphate 3-kinase catalytic subunit"/>
    <property type="match status" value="1"/>
</dbReference>
<dbReference type="InterPro" id="IPR035448">
    <property type="entry name" value="PI3Kc"/>
</dbReference>
<dbReference type="PANTHER" id="PTHR10048:SF14">
    <property type="entry name" value="LD28067P"/>
    <property type="match status" value="1"/>
</dbReference>
<dbReference type="InterPro" id="IPR011009">
    <property type="entry name" value="Kinase-like_dom_sf"/>
</dbReference>
<dbReference type="PROSITE" id="PS00916">
    <property type="entry name" value="PI3_4_KINASE_2"/>
    <property type="match status" value="1"/>
</dbReference>
<dbReference type="GO" id="GO:0016477">
    <property type="term" value="P:cell migration"/>
    <property type="evidence" value="ECO:0007669"/>
    <property type="project" value="TreeGrafter"/>
</dbReference>
<dbReference type="SMART" id="SM00146">
    <property type="entry name" value="PI3Kc"/>
    <property type="match status" value="1"/>
</dbReference>
<dbReference type="PROSITE" id="PS51547">
    <property type="entry name" value="C2_PI3K"/>
    <property type="match status" value="1"/>
</dbReference>
<dbReference type="SUPFAM" id="SSF56112">
    <property type="entry name" value="Protein kinase-like (PK-like)"/>
    <property type="match status" value="1"/>
</dbReference>
<evidence type="ECO:0000313" key="10">
    <source>
        <dbReference type="Proteomes" id="UP000054937"/>
    </source>
</evidence>
<dbReference type="GO" id="GO:0005942">
    <property type="term" value="C:phosphatidylinositol 3-kinase complex"/>
    <property type="evidence" value="ECO:0007669"/>
    <property type="project" value="TreeGrafter"/>
</dbReference>
<dbReference type="GO" id="GO:0005524">
    <property type="term" value="F:ATP binding"/>
    <property type="evidence" value="ECO:0007669"/>
    <property type="project" value="UniProtKB-KW"/>
</dbReference>
<dbReference type="Pfam" id="PF00613">
    <property type="entry name" value="PI3Ka"/>
    <property type="match status" value="1"/>
</dbReference>
<dbReference type="OMA" id="NDQNCIN"/>
<dbReference type="InterPro" id="IPR015433">
    <property type="entry name" value="PI3/4_kinase"/>
</dbReference>
<keyword evidence="10" id="KW-1185">Reference proteome</keyword>
<dbReference type="CDD" id="cd00891">
    <property type="entry name" value="PI3Kc"/>
    <property type="match status" value="1"/>
</dbReference>
<feature type="domain" description="PI3K/PI4K catalytic" evidence="6">
    <location>
        <begin position="319"/>
        <end position="591"/>
    </location>
</feature>
<dbReference type="PROSITE" id="PS51545">
    <property type="entry name" value="PIK_HELICAL"/>
    <property type="match status" value="1"/>
</dbReference>
<dbReference type="InterPro" id="IPR001263">
    <property type="entry name" value="PI3K_accessory_dom"/>
</dbReference>
<name>A0A0V0R935_PSEPJ</name>
<dbReference type="Gene3D" id="1.25.40.70">
    <property type="entry name" value="Phosphatidylinositol 3-kinase, accessory domain (PIK)"/>
    <property type="match status" value="1"/>
</dbReference>
<dbReference type="GO" id="GO:0043491">
    <property type="term" value="P:phosphatidylinositol 3-kinase/protein kinase B signal transduction"/>
    <property type="evidence" value="ECO:0007669"/>
    <property type="project" value="TreeGrafter"/>
</dbReference>
<evidence type="ECO:0000256" key="4">
    <source>
        <dbReference type="ARBA" id="ARBA00022840"/>
    </source>
</evidence>
<feature type="domain" description="C2 PI3K-type" evidence="8">
    <location>
        <begin position="20"/>
        <end position="218"/>
    </location>
</feature>